<keyword evidence="4" id="KW-1185">Reference proteome</keyword>
<protein>
    <submittedName>
        <fullName evidence="3">Coiled-coil domain-containing protein 17</fullName>
    </submittedName>
</protein>
<dbReference type="PANTHER" id="PTHR33820">
    <property type="entry name" value="COILED-COIL DOMAIN-CONTAINING PROTEIN 17"/>
    <property type="match status" value="1"/>
</dbReference>
<feature type="compositionally biased region" description="Polar residues" evidence="2">
    <location>
        <begin position="93"/>
        <end position="103"/>
    </location>
</feature>
<reference evidence="3" key="1">
    <citation type="submission" date="2020-05" db="EMBL/GenBank/DDBJ databases">
        <title>Phylogenomic resolution of chytrid fungi.</title>
        <authorList>
            <person name="Stajich J.E."/>
            <person name="Amses K."/>
            <person name="Simmons R."/>
            <person name="Seto K."/>
            <person name="Myers J."/>
            <person name="Bonds A."/>
            <person name="Quandt C.A."/>
            <person name="Barry K."/>
            <person name="Liu P."/>
            <person name="Grigoriev I."/>
            <person name="Longcore J.E."/>
            <person name="James T.Y."/>
        </authorList>
    </citation>
    <scope>NUCLEOTIDE SEQUENCE</scope>
    <source>
        <strain evidence="3">JEL0476</strain>
    </source>
</reference>
<name>A0AAD5U020_9FUNG</name>
<feature type="coiled-coil region" evidence="1">
    <location>
        <begin position="579"/>
        <end position="641"/>
    </location>
</feature>
<proteinExistence type="predicted"/>
<dbReference type="EMBL" id="JADGJW010000331">
    <property type="protein sequence ID" value="KAJ3219657.1"/>
    <property type="molecule type" value="Genomic_DNA"/>
</dbReference>
<dbReference type="PANTHER" id="PTHR33820:SF2">
    <property type="entry name" value="COILED-COIL DOMAIN-CONTAINING PROTEIN 17"/>
    <property type="match status" value="1"/>
</dbReference>
<feature type="compositionally biased region" description="Low complexity" evidence="2">
    <location>
        <begin position="159"/>
        <end position="173"/>
    </location>
</feature>
<organism evidence="3 4">
    <name type="scientific">Clydaea vesicula</name>
    <dbReference type="NCBI Taxonomy" id="447962"/>
    <lineage>
        <taxon>Eukaryota</taxon>
        <taxon>Fungi</taxon>
        <taxon>Fungi incertae sedis</taxon>
        <taxon>Chytridiomycota</taxon>
        <taxon>Chytridiomycota incertae sedis</taxon>
        <taxon>Chytridiomycetes</taxon>
        <taxon>Lobulomycetales</taxon>
        <taxon>Lobulomycetaceae</taxon>
        <taxon>Clydaea</taxon>
    </lineage>
</organism>
<sequence>MFTYTCGKCKLGFKNELEFQNHKKSFCREVTNNEKIGTSHIIKKLLRDSINSLDTSNNSLDNTELHFSSRLDNSRKNRLNSLLNSQNSSTNLQEPNYFNNSGFGQKPRNSDFYNTKLENTSNTFNNHLRASLSRSLNEIPNQSDSKINNFQYNRTLNSKSQLSTGSSSTQVSNAHSQHKHQLNNSYNQRLLNEKIKINFDSSVANLNTSNAVKSNFQNQLMNLFDSSIQPHNQSIKNLELSSKLNSSKISSQYHNSFRDEILKASNRNVVSDSKSRHSLKLKNKVADQYEFYENSNNENESSCNTSRNKLRNENSIRMRAENGLVDEVELQFLQQRTSEYQNTDKGVFNKSTATPMRNLNDNEEKILYGSANTAVNNSKSQKRIRFENVSSQNPNESFITSSNEVRNLETAVENPNLAKSSTNSVFNIILNKSSTNEDSVNIFHRKPLVDMKALLREKINIEKELELIRSQRSFNALGKKEFYSEDNGLDCSRYDSKNELLNLADNQILEDDSLSSSKVESVEQTEIQEPISKKKRVSIEQNILNEEGLSDADPTQRTIAEEIRLLRLGGNNPTILAQIRSLEQEAVTLKVELKHLYNNNEITSPVFLGLKEETNASDFELVELKNNHARIMLKLAQEKEKIVFENELLKELGLIKPEPVPPPSPLPIADEESFKKQESVEKFHLKKEKKLTPGEFDQLAIPVYSYDQNRGFSICWDFLSGLPFYVAGKGIQLIYAHFDGAQPRGEATQLKTQSAVGDNASYVIRTIFDETSDFVQIPAKITNRIVIEFQVVTNDTNCQSQTVTDFEPLGWTSLDLFNSNLELDAGRWCLPIFPPPINFTISTQKLMATGDYEYEDLMTKEFLENEKANSLWEMDQVRKKLEERPPTPPPVKIPTPEPEPVPDLTPKFLNTTFGLQIDSISNMPLTPYPNVLCEIVGMTRNSYFETVLKTFTTADAEAIDGNGTYAWADAPQILMVDDLAITDKTFINFKIQIQESHIAKHVAINACSENLQYFTKTSGFREVKIINPTNKETITLKVYIFRGRKSPVWAPFLPKLIYQPMLKDAWIKTDNVIKNENDFVKGEGFTVYVDFGRFFPANSSCTKITARIFNVKGKQLKNVDNVEAFIDINSDVFFPTYGIYTVCIFTGTLRLIGSTGLNIFVDRHTKSQPTQKNTSFYLNEALGGHQLNIFYDTPEVQSDFSVECFKPLSRVPCASILVRIVKLGVGVNESTALIPTPKYNDHMYSTRLYNPPAYETVLFSYINAERSPPTKEEIMDWINFHLTKPANGVVQNNDLEYTFKYDSRAGFKICCDRGERMDVPGFNFLNQTVLNGTKNGRSFGESYLYTKLDVKNSFLNTPFWSDGFQWYRGIKFTPRSFDNSVVLFEVIVIKDSNVSFQGWTVAAIFNEQGYVRFGSYQLPLFENRPVESVINQLKENALEKVIENALSNKVIKLCKKNSSIFVRICDSRREFELKKENIDKSYLPADKNKKYEKDKKTNKLVIPFEQDEKEYIRQIVPQVRNSLK</sequence>
<accession>A0AAD5U020</accession>
<gene>
    <name evidence="3" type="primary">CCDC17</name>
    <name evidence="3" type="ORF">HK099_004622</name>
</gene>
<keyword evidence="1" id="KW-0175">Coiled coil</keyword>
<dbReference type="Proteomes" id="UP001211065">
    <property type="component" value="Unassembled WGS sequence"/>
</dbReference>
<feature type="region of interest" description="Disordered" evidence="2">
    <location>
        <begin position="882"/>
        <end position="901"/>
    </location>
</feature>
<feature type="region of interest" description="Disordered" evidence="2">
    <location>
        <begin position="159"/>
        <end position="181"/>
    </location>
</feature>
<dbReference type="InterPro" id="IPR038800">
    <property type="entry name" value="CCDC17"/>
</dbReference>
<feature type="region of interest" description="Disordered" evidence="2">
    <location>
        <begin position="85"/>
        <end position="105"/>
    </location>
</feature>
<evidence type="ECO:0000313" key="4">
    <source>
        <dbReference type="Proteomes" id="UP001211065"/>
    </source>
</evidence>
<evidence type="ECO:0000313" key="3">
    <source>
        <dbReference type="EMBL" id="KAJ3219657.1"/>
    </source>
</evidence>
<feature type="compositionally biased region" description="Pro residues" evidence="2">
    <location>
        <begin position="886"/>
        <end position="901"/>
    </location>
</feature>
<comment type="caution">
    <text evidence="3">The sequence shown here is derived from an EMBL/GenBank/DDBJ whole genome shotgun (WGS) entry which is preliminary data.</text>
</comment>
<evidence type="ECO:0000256" key="2">
    <source>
        <dbReference type="SAM" id="MobiDB-lite"/>
    </source>
</evidence>
<evidence type="ECO:0000256" key="1">
    <source>
        <dbReference type="SAM" id="Coils"/>
    </source>
</evidence>